<reference evidence="1 2" key="1">
    <citation type="submission" date="2011-01" db="EMBL/GenBank/DDBJ databases">
        <authorList>
            <person name="Muzny D."/>
            <person name="Qin X."/>
            <person name="Deng J."/>
            <person name="Jiang H."/>
            <person name="Liu Y."/>
            <person name="Qu J."/>
            <person name="Song X.-Z."/>
            <person name="Zhang L."/>
            <person name="Thornton R."/>
            <person name="Coyle M."/>
            <person name="Francisco L."/>
            <person name="Jackson L."/>
            <person name="Javaid M."/>
            <person name="Korchina V."/>
            <person name="Kovar C."/>
            <person name="Mata R."/>
            <person name="Mathew T."/>
            <person name="Ngo R."/>
            <person name="Nguyen L."/>
            <person name="Nguyen N."/>
            <person name="Okwuonu G."/>
            <person name="Ongeri F."/>
            <person name="Pham C."/>
            <person name="Simmons D."/>
            <person name="Wilczek-Boney K."/>
            <person name="Hale W."/>
            <person name="Jakkamsetti A."/>
            <person name="Pham P."/>
            <person name="Ruth R."/>
            <person name="San Lucas F."/>
            <person name="Warren J."/>
            <person name="Zhang J."/>
            <person name="Zhao Z."/>
            <person name="Zhou C."/>
            <person name="Zhu D."/>
            <person name="Lee S."/>
            <person name="Bess C."/>
            <person name="Blankenburg K."/>
            <person name="Forbes L."/>
            <person name="Fu Q."/>
            <person name="Gubbala S."/>
            <person name="Hirani K."/>
            <person name="Jayaseelan J.C."/>
            <person name="Lara F."/>
            <person name="Munidasa M."/>
            <person name="Palculict T."/>
            <person name="Patil S."/>
            <person name="Pu L.-L."/>
            <person name="Saada N."/>
            <person name="Tang L."/>
            <person name="Weissenberger G."/>
            <person name="Zhu Y."/>
            <person name="Hemphill L."/>
            <person name="Shang Y."/>
            <person name="Youmans B."/>
            <person name="Ayvaz T."/>
            <person name="Ross M."/>
            <person name="Santibanez J."/>
            <person name="Aqrawi P."/>
            <person name="Gross S."/>
            <person name="Joshi V."/>
            <person name="Fowler G."/>
            <person name="Nazareth L."/>
            <person name="Reid J."/>
            <person name="Worley K."/>
            <person name="Petrosino J."/>
            <person name="Highlander S."/>
            <person name="Gibbs R."/>
        </authorList>
    </citation>
    <scope>NUCLEOTIDE SEQUENCE [LARGE SCALE GENOMIC DNA]</scope>
    <source>
        <strain evidence="1 2">ATCC 33394</strain>
    </source>
</reference>
<dbReference type="STRING" id="888741.HMPREF9098_1626"/>
<sequence>MQRLNNVYLSTGRIRRHYVIHIQLIGKQESTHKFNRQNLLTI</sequence>
<evidence type="ECO:0000313" key="1">
    <source>
        <dbReference type="EMBL" id="EGC16945.1"/>
    </source>
</evidence>
<organism evidence="1 2">
    <name type="scientific">Kingella denitrificans ATCC 33394</name>
    <dbReference type="NCBI Taxonomy" id="888741"/>
    <lineage>
        <taxon>Bacteria</taxon>
        <taxon>Pseudomonadati</taxon>
        <taxon>Pseudomonadota</taxon>
        <taxon>Betaproteobacteria</taxon>
        <taxon>Neisseriales</taxon>
        <taxon>Neisseriaceae</taxon>
        <taxon>Kingella</taxon>
    </lineage>
</organism>
<proteinExistence type="predicted"/>
<dbReference type="Proteomes" id="UP000004088">
    <property type="component" value="Unassembled WGS sequence"/>
</dbReference>
<dbReference type="AlphaFoldDB" id="F0F0J1"/>
<protein>
    <submittedName>
        <fullName evidence="1">Uncharacterized protein</fullName>
    </submittedName>
</protein>
<dbReference type="HOGENOM" id="CLU_3252771_0_0_4"/>
<keyword evidence="2" id="KW-1185">Reference proteome</keyword>
<accession>F0F0J1</accession>
<evidence type="ECO:0000313" key="2">
    <source>
        <dbReference type="Proteomes" id="UP000004088"/>
    </source>
</evidence>
<dbReference type="EMBL" id="AEWV01000029">
    <property type="protein sequence ID" value="EGC16945.1"/>
    <property type="molecule type" value="Genomic_DNA"/>
</dbReference>
<comment type="caution">
    <text evidence="1">The sequence shown here is derived from an EMBL/GenBank/DDBJ whole genome shotgun (WGS) entry which is preliminary data.</text>
</comment>
<gene>
    <name evidence="1" type="ORF">HMPREF9098_1626</name>
</gene>
<name>F0F0J1_9NEIS</name>